<sequence>MNSIDEVDKESDIFDNCWDPKHRTDSRKGLIRDAYYKQPRVLASEMRSNYTFPENQERFFVGIRRGKNMDKFAEEIGNKMIKERNLPATIEEYCTEYDSNFLYTNFDPNKKPERNTELFSKYPLYTSEPFTFYKYTLDQDIRGEARLFGHTYSKRPFKKNTRFTKEMSGDSSY</sequence>
<accession>A0AAN7PJ52</accession>
<evidence type="ECO:0000313" key="2">
    <source>
        <dbReference type="Proteomes" id="UP001353858"/>
    </source>
</evidence>
<comment type="caution">
    <text evidence="1">The sequence shown here is derived from an EMBL/GenBank/DDBJ whole genome shotgun (WGS) entry which is preliminary data.</text>
</comment>
<protein>
    <submittedName>
        <fullName evidence="1">Uncharacterized protein</fullName>
    </submittedName>
</protein>
<reference evidence="2" key="1">
    <citation type="submission" date="2023-01" db="EMBL/GenBank/DDBJ databases">
        <title>Key to firefly adult light organ development and bioluminescence: homeobox transcription factors regulate luciferase expression and transportation to peroxisome.</title>
        <authorList>
            <person name="Fu X."/>
        </authorList>
    </citation>
    <scope>NUCLEOTIDE SEQUENCE [LARGE SCALE GENOMIC DNA]</scope>
</reference>
<evidence type="ECO:0000313" key="1">
    <source>
        <dbReference type="EMBL" id="KAK4881646.1"/>
    </source>
</evidence>
<dbReference type="Proteomes" id="UP001353858">
    <property type="component" value="Unassembled WGS sequence"/>
</dbReference>
<organism evidence="1 2">
    <name type="scientific">Aquatica leii</name>
    <dbReference type="NCBI Taxonomy" id="1421715"/>
    <lineage>
        <taxon>Eukaryota</taxon>
        <taxon>Metazoa</taxon>
        <taxon>Ecdysozoa</taxon>
        <taxon>Arthropoda</taxon>
        <taxon>Hexapoda</taxon>
        <taxon>Insecta</taxon>
        <taxon>Pterygota</taxon>
        <taxon>Neoptera</taxon>
        <taxon>Endopterygota</taxon>
        <taxon>Coleoptera</taxon>
        <taxon>Polyphaga</taxon>
        <taxon>Elateriformia</taxon>
        <taxon>Elateroidea</taxon>
        <taxon>Lampyridae</taxon>
        <taxon>Luciolinae</taxon>
        <taxon>Aquatica</taxon>
    </lineage>
</organism>
<proteinExistence type="predicted"/>
<gene>
    <name evidence="1" type="ORF">RN001_004965</name>
</gene>
<name>A0AAN7PJ52_9COLE</name>
<dbReference type="AlphaFoldDB" id="A0AAN7PJ52"/>
<dbReference type="EMBL" id="JARPUR010000002">
    <property type="protein sequence ID" value="KAK4881646.1"/>
    <property type="molecule type" value="Genomic_DNA"/>
</dbReference>
<keyword evidence="2" id="KW-1185">Reference proteome</keyword>